<organism evidence="2 3">
    <name type="scientific">Polystyrenella longa</name>
    <dbReference type="NCBI Taxonomy" id="2528007"/>
    <lineage>
        <taxon>Bacteria</taxon>
        <taxon>Pseudomonadati</taxon>
        <taxon>Planctomycetota</taxon>
        <taxon>Planctomycetia</taxon>
        <taxon>Planctomycetales</taxon>
        <taxon>Planctomycetaceae</taxon>
        <taxon>Polystyrenella</taxon>
    </lineage>
</organism>
<dbReference type="EMBL" id="CP036281">
    <property type="protein sequence ID" value="QDU80552.1"/>
    <property type="molecule type" value="Genomic_DNA"/>
</dbReference>
<keyword evidence="3" id="KW-1185">Reference proteome</keyword>
<reference evidence="2 3" key="1">
    <citation type="submission" date="2019-02" db="EMBL/GenBank/DDBJ databases">
        <title>Deep-cultivation of Planctomycetes and their phenomic and genomic characterization uncovers novel biology.</title>
        <authorList>
            <person name="Wiegand S."/>
            <person name="Jogler M."/>
            <person name="Boedeker C."/>
            <person name="Pinto D."/>
            <person name="Vollmers J."/>
            <person name="Rivas-Marin E."/>
            <person name="Kohn T."/>
            <person name="Peeters S.H."/>
            <person name="Heuer A."/>
            <person name="Rast P."/>
            <person name="Oberbeckmann S."/>
            <person name="Bunk B."/>
            <person name="Jeske O."/>
            <person name="Meyerdierks A."/>
            <person name="Storesund J.E."/>
            <person name="Kallscheuer N."/>
            <person name="Luecker S."/>
            <person name="Lage O.M."/>
            <person name="Pohl T."/>
            <person name="Merkel B.J."/>
            <person name="Hornburger P."/>
            <person name="Mueller R.-W."/>
            <person name="Bruemmer F."/>
            <person name="Labrenz M."/>
            <person name="Spormann A.M."/>
            <person name="Op den Camp H."/>
            <person name="Overmann J."/>
            <person name="Amann R."/>
            <person name="Jetten M.S.M."/>
            <person name="Mascher T."/>
            <person name="Medema M.H."/>
            <person name="Devos D.P."/>
            <person name="Kaster A.-K."/>
            <person name="Ovreas L."/>
            <person name="Rohde M."/>
            <person name="Galperin M.Y."/>
            <person name="Jogler C."/>
        </authorList>
    </citation>
    <scope>NUCLEOTIDE SEQUENCE [LARGE SCALE GENOMIC DNA]</scope>
    <source>
        <strain evidence="2 3">Pla110</strain>
    </source>
</reference>
<dbReference type="Proteomes" id="UP000317178">
    <property type="component" value="Chromosome"/>
</dbReference>
<proteinExistence type="predicted"/>
<dbReference type="RefSeq" id="WP_144995817.1">
    <property type="nucleotide sequence ID" value="NZ_CP036281.1"/>
</dbReference>
<dbReference type="KEGG" id="plon:Pla110_22830"/>
<evidence type="ECO:0000313" key="3">
    <source>
        <dbReference type="Proteomes" id="UP000317178"/>
    </source>
</evidence>
<keyword evidence="1" id="KW-0812">Transmembrane</keyword>
<name>A0A518CMU7_9PLAN</name>
<evidence type="ECO:0000313" key="2">
    <source>
        <dbReference type="EMBL" id="QDU80552.1"/>
    </source>
</evidence>
<evidence type="ECO:0000256" key="1">
    <source>
        <dbReference type="SAM" id="Phobius"/>
    </source>
</evidence>
<protein>
    <submittedName>
        <fullName evidence="2">Uncharacterized protein</fullName>
    </submittedName>
</protein>
<keyword evidence="1" id="KW-0472">Membrane</keyword>
<accession>A0A518CMU7</accession>
<feature type="transmembrane region" description="Helical" evidence="1">
    <location>
        <begin position="6"/>
        <end position="32"/>
    </location>
</feature>
<dbReference type="AlphaFoldDB" id="A0A518CMU7"/>
<keyword evidence="1" id="KW-1133">Transmembrane helix</keyword>
<gene>
    <name evidence="2" type="ORF">Pla110_22830</name>
</gene>
<sequence>MLWLNLILTCLLFSTMLVLSMLIVEFIGYLALHQRADDSLKGTRPRLDWFFDDMREMFWRK</sequence>